<dbReference type="AlphaFoldDB" id="A0A4S4FGY7"/>
<dbReference type="PANTHER" id="PTHR30204">
    <property type="entry name" value="REDOX-CYCLING DRUG-SENSING TRANSCRIPTIONAL ACTIVATOR SOXR"/>
    <property type="match status" value="1"/>
</dbReference>
<dbReference type="InterPro" id="IPR047057">
    <property type="entry name" value="MerR_fam"/>
</dbReference>
<evidence type="ECO:0000259" key="2">
    <source>
        <dbReference type="PROSITE" id="PS50937"/>
    </source>
</evidence>
<evidence type="ECO:0000313" key="3">
    <source>
        <dbReference type="EMBL" id="THG29513.1"/>
    </source>
</evidence>
<dbReference type="Pfam" id="PF13411">
    <property type="entry name" value="MerR_1"/>
    <property type="match status" value="1"/>
</dbReference>
<organism evidence="3 4">
    <name type="scientific">Naasia lichenicola</name>
    <dbReference type="NCBI Taxonomy" id="2565933"/>
    <lineage>
        <taxon>Bacteria</taxon>
        <taxon>Bacillati</taxon>
        <taxon>Actinomycetota</taxon>
        <taxon>Actinomycetes</taxon>
        <taxon>Micrococcales</taxon>
        <taxon>Microbacteriaceae</taxon>
        <taxon>Naasia</taxon>
    </lineage>
</organism>
<dbReference type="GO" id="GO:0003677">
    <property type="term" value="F:DNA binding"/>
    <property type="evidence" value="ECO:0007669"/>
    <property type="project" value="UniProtKB-KW"/>
</dbReference>
<dbReference type="NCBIfam" id="NF047375">
    <property type="entry name" value="HeatShock_HspR"/>
    <property type="match status" value="1"/>
</dbReference>
<dbReference type="SMART" id="SM00422">
    <property type="entry name" value="HTH_MERR"/>
    <property type="match status" value="1"/>
</dbReference>
<dbReference type="EMBL" id="SSSM01000005">
    <property type="protein sequence ID" value="THG29513.1"/>
    <property type="molecule type" value="Genomic_DNA"/>
</dbReference>
<sequence>MSDAPLFAIAVAAELAGMHPQTLRQYDRIGLVSPGRTAGKSRRYSVRDVAQLREIARLSAEGVSLEGIRRILELENEALALRRRVRELETALADELLRRPGSRVFAAAEDGGVIPLRTGTRTQRRTEIMIWRPRPEPLDE</sequence>
<reference evidence="3 4" key="1">
    <citation type="submission" date="2019-04" db="EMBL/GenBank/DDBJ databases">
        <authorList>
            <person name="Jiang L."/>
        </authorList>
    </citation>
    <scope>NUCLEOTIDE SEQUENCE [LARGE SCALE GENOMIC DNA]</scope>
    <source>
        <strain evidence="3 4">YIM 131853</strain>
    </source>
</reference>
<keyword evidence="1" id="KW-0238">DNA-binding</keyword>
<dbReference type="InterPro" id="IPR000551">
    <property type="entry name" value="MerR-type_HTH_dom"/>
</dbReference>
<gene>
    <name evidence="3" type="ORF">E6C64_12535</name>
</gene>
<proteinExistence type="predicted"/>
<evidence type="ECO:0000256" key="1">
    <source>
        <dbReference type="ARBA" id="ARBA00023125"/>
    </source>
</evidence>
<name>A0A4S4FGY7_9MICO</name>
<dbReference type="GO" id="GO:0003700">
    <property type="term" value="F:DNA-binding transcription factor activity"/>
    <property type="evidence" value="ECO:0007669"/>
    <property type="project" value="InterPro"/>
</dbReference>
<evidence type="ECO:0000313" key="4">
    <source>
        <dbReference type="Proteomes" id="UP000309133"/>
    </source>
</evidence>
<dbReference type="PROSITE" id="PS50937">
    <property type="entry name" value="HTH_MERR_2"/>
    <property type="match status" value="1"/>
</dbReference>
<dbReference type="Proteomes" id="UP000309133">
    <property type="component" value="Unassembled WGS sequence"/>
</dbReference>
<dbReference type="OrthoDB" id="5345718at2"/>
<feature type="domain" description="HTH merR-type" evidence="2">
    <location>
        <begin position="6"/>
        <end position="74"/>
    </location>
</feature>
<protein>
    <submittedName>
        <fullName evidence="3">MerR family transcriptional regulator</fullName>
    </submittedName>
</protein>
<dbReference type="PANTHER" id="PTHR30204:SF58">
    <property type="entry name" value="HTH-TYPE TRANSCRIPTIONAL REGULATOR YFMP"/>
    <property type="match status" value="1"/>
</dbReference>
<dbReference type="InterPro" id="IPR009061">
    <property type="entry name" value="DNA-bd_dom_put_sf"/>
</dbReference>
<comment type="caution">
    <text evidence="3">The sequence shown here is derived from an EMBL/GenBank/DDBJ whole genome shotgun (WGS) entry which is preliminary data.</text>
</comment>
<keyword evidence="4" id="KW-1185">Reference proteome</keyword>
<dbReference type="Gene3D" id="1.10.1660.10">
    <property type="match status" value="1"/>
</dbReference>
<dbReference type="SUPFAM" id="SSF46955">
    <property type="entry name" value="Putative DNA-binding domain"/>
    <property type="match status" value="1"/>
</dbReference>
<accession>A0A4S4FGY7</accession>